<evidence type="ECO:0000313" key="3">
    <source>
        <dbReference type="EMBL" id="MCM2677127.1"/>
    </source>
</evidence>
<keyword evidence="2" id="KW-0812">Transmembrane</keyword>
<keyword evidence="2" id="KW-0472">Membrane</keyword>
<sequence length="227" mass="25632">MKKWLRKAFHKFIISENGAVSIYAIMITLLLFIFNAVLIDYIRIMTAERKVDQAVKAAARSTMSSFDKSMMGSYGLFGFKGDEADIFEKVVREHLDTGEGDYFRFADTRLVDDSASVSFNEDMMVASKDTFEYQILEDMKYKAPLEIGSAILEGFLSVSNEMEEASNFVDVAAEVQKLIDDREEALEKVREEVTKAQEKSKTLETNFEGSSSRLFPEANSLAVLQTV</sequence>
<keyword evidence="4" id="KW-1185">Reference proteome</keyword>
<reference evidence="3" key="1">
    <citation type="submission" date="2022-06" db="EMBL/GenBank/DDBJ databases">
        <title>Alkalicoccobacillus porphyridii sp. nov., isolated from a marine red alga, Porphyridium purpureum and reclassification of Shouchella plakortidis and Shouchella gibsonii as Alkalicoccobacillus plakortidis comb. nov. and Alkalicoccobacillus gibsonii comb. nov.</title>
        <authorList>
            <person name="Kim K.H."/>
            <person name="Lee J.K."/>
            <person name="Han D.M."/>
            <person name="Baek J.H."/>
            <person name="Jeon C.O."/>
        </authorList>
    </citation>
    <scope>NUCLEOTIDE SEQUENCE</scope>
    <source>
        <strain evidence="3">DSM 19153</strain>
    </source>
</reference>
<dbReference type="RefSeq" id="WP_251610606.1">
    <property type="nucleotide sequence ID" value="NZ_JAMQJY010000003.1"/>
</dbReference>
<proteinExistence type="predicted"/>
<comment type="caution">
    <text evidence="3">The sequence shown here is derived from an EMBL/GenBank/DDBJ whole genome shotgun (WGS) entry which is preliminary data.</text>
</comment>
<protein>
    <recommendedName>
        <fullName evidence="5">Flp pilus-assembly TadE/G-like protein</fullName>
    </recommendedName>
</protein>
<keyword evidence="2" id="KW-1133">Transmembrane helix</keyword>
<evidence type="ECO:0000256" key="2">
    <source>
        <dbReference type="SAM" id="Phobius"/>
    </source>
</evidence>
<dbReference type="EMBL" id="JAMQJY010000003">
    <property type="protein sequence ID" value="MCM2677127.1"/>
    <property type="molecule type" value="Genomic_DNA"/>
</dbReference>
<feature type="coiled-coil region" evidence="1">
    <location>
        <begin position="172"/>
        <end position="206"/>
    </location>
</feature>
<feature type="transmembrane region" description="Helical" evidence="2">
    <location>
        <begin position="20"/>
        <end position="42"/>
    </location>
</feature>
<evidence type="ECO:0008006" key="5">
    <source>
        <dbReference type="Google" id="ProtNLM"/>
    </source>
</evidence>
<gene>
    <name evidence="3" type="ORF">NDM98_17960</name>
</gene>
<dbReference type="Proteomes" id="UP001203665">
    <property type="component" value="Unassembled WGS sequence"/>
</dbReference>
<evidence type="ECO:0000256" key="1">
    <source>
        <dbReference type="SAM" id="Coils"/>
    </source>
</evidence>
<evidence type="ECO:0000313" key="4">
    <source>
        <dbReference type="Proteomes" id="UP001203665"/>
    </source>
</evidence>
<name>A0ABT0XPD8_9BACI</name>
<organism evidence="3 4">
    <name type="scientific">Alkalicoccobacillus plakortidis</name>
    <dbReference type="NCBI Taxonomy" id="444060"/>
    <lineage>
        <taxon>Bacteria</taxon>
        <taxon>Bacillati</taxon>
        <taxon>Bacillota</taxon>
        <taxon>Bacilli</taxon>
        <taxon>Bacillales</taxon>
        <taxon>Bacillaceae</taxon>
        <taxon>Alkalicoccobacillus</taxon>
    </lineage>
</organism>
<keyword evidence="1" id="KW-0175">Coiled coil</keyword>
<accession>A0ABT0XPD8</accession>